<dbReference type="EMBL" id="AYRZ02000004">
    <property type="protein sequence ID" value="PHT83365.1"/>
    <property type="molecule type" value="Genomic_DNA"/>
</dbReference>
<sequence length="187" mass="20825">MYLRTLLSSLALLAESFPIESMKEQSSLLASQQKKNGCLIPSILLNTSFSTLDKKSILKAEAKKEGFQKSIEDWHQTQSASEDDTMVQPSPANMTRIWTTVVGGPKEGKTYGLGVNHSSSSSSPMLCNSTFISQTAEEIEAMRTKIKELMQYYAVSDAKFAKFEVLVTMHKPQVFKDGENSDQMIRL</sequence>
<evidence type="ECO:0000313" key="2">
    <source>
        <dbReference type="EMBL" id="PHT83365.1"/>
    </source>
</evidence>
<proteinExistence type="predicted"/>
<feature type="chain" id="PRO_5013854797" evidence="1">
    <location>
        <begin position="17"/>
        <end position="187"/>
    </location>
</feature>
<reference evidence="2 3" key="2">
    <citation type="journal article" date="2017" name="Genome Biol.">
        <title>New reference genome sequences of hot pepper reveal the massive evolution of plant disease-resistance genes by retroduplication.</title>
        <authorList>
            <person name="Kim S."/>
            <person name="Park J."/>
            <person name="Yeom S.I."/>
            <person name="Kim Y.M."/>
            <person name="Seo E."/>
            <person name="Kim K.T."/>
            <person name="Kim M.S."/>
            <person name="Lee J.M."/>
            <person name="Cheong K."/>
            <person name="Shin H.S."/>
            <person name="Kim S.B."/>
            <person name="Han K."/>
            <person name="Lee J."/>
            <person name="Park M."/>
            <person name="Lee H.A."/>
            <person name="Lee H.Y."/>
            <person name="Lee Y."/>
            <person name="Oh S."/>
            <person name="Lee J.H."/>
            <person name="Choi E."/>
            <person name="Choi E."/>
            <person name="Lee S.E."/>
            <person name="Jeon J."/>
            <person name="Kim H."/>
            <person name="Choi G."/>
            <person name="Song H."/>
            <person name="Lee J."/>
            <person name="Lee S.C."/>
            <person name="Kwon J.K."/>
            <person name="Lee H.Y."/>
            <person name="Koo N."/>
            <person name="Hong Y."/>
            <person name="Kim R.W."/>
            <person name="Kang W.H."/>
            <person name="Huh J.H."/>
            <person name="Kang B.C."/>
            <person name="Yang T.J."/>
            <person name="Lee Y.H."/>
            <person name="Bennetzen J.L."/>
            <person name="Choi D."/>
        </authorList>
    </citation>
    <scope>NUCLEOTIDE SEQUENCE [LARGE SCALE GENOMIC DNA]</scope>
    <source>
        <strain evidence="3">cv. CM334</strain>
    </source>
</reference>
<feature type="signal peptide" evidence="1">
    <location>
        <begin position="1"/>
        <end position="16"/>
    </location>
</feature>
<comment type="caution">
    <text evidence="2">The sequence shown here is derived from an EMBL/GenBank/DDBJ whole genome shotgun (WGS) entry which is preliminary data.</text>
</comment>
<dbReference type="Proteomes" id="UP000222542">
    <property type="component" value="Unassembled WGS sequence"/>
</dbReference>
<keyword evidence="1" id="KW-0732">Signal</keyword>
<name>A0A2G2ZN48_CAPAN</name>
<evidence type="ECO:0000256" key="1">
    <source>
        <dbReference type="SAM" id="SignalP"/>
    </source>
</evidence>
<organism evidence="2 3">
    <name type="scientific">Capsicum annuum</name>
    <name type="common">Capsicum pepper</name>
    <dbReference type="NCBI Taxonomy" id="4072"/>
    <lineage>
        <taxon>Eukaryota</taxon>
        <taxon>Viridiplantae</taxon>
        <taxon>Streptophyta</taxon>
        <taxon>Embryophyta</taxon>
        <taxon>Tracheophyta</taxon>
        <taxon>Spermatophyta</taxon>
        <taxon>Magnoliopsida</taxon>
        <taxon>eudicotyledons</taxon>
        <taxon>Gunneridae</taxon>
        <taxon>Pentapetalae</taxon>
        <taxon>asterids</taxon>
        <taxon>lamiids</taxon>
        <taxon>Solanales</taxon>
        <taxon>Solanaceae</taxon>
        <taxon>Solanoideae</taxon>
        <taxon>Capsiceae</taxon>
        <taxon>Capsicum</taxon>
    </lineage>
</organism>
<protein>
    <submittedName>
        <fullName evidence="2">Uncharacterized protein</fullName>
    </submittedName>
</protein>
<dbReference type="AlphaFoldDB" id="A0A2G2ZN48"/>
<gene>
    <name evidence="2" type="ORF">T459_11808</name>
</gene>
<evidence type="ECO:0000313" key="3">
    <source>
        <dbReference type="Proteomes" id="UP000222542"/>
    </source>
</evidence>
<reference evidence="2 3" key="1">
    <citation type="journal article" date="2014" name="Nat. Genet.">
        <title>Genome sequence of the hot pepper provides insights into the evolution of pungency in Capsicum species.</title>
        <authorList>
            <person name="Kim S."/>
            <person name="Park M."/>
            <person name="Yeom S.I."/>
            <person name="Kim Y.M."/>
            <person name="Lee J.M."/>
            <person name="Lee H.A."/>
            <person name="Seo E."/>
            <person name="Choi J."/>
            <person name="Cheong K."/>
            <person name="Kim K.T."/>
            <person name="Jung K."/>
            <person name="Lee G.W."/>
            <person name="Oh S.K."/>
            <person name="Bae C."/>
            <person name="Kim S.B."/>
            <person name="Lee H.Y."/>
            <person name="Kim S.Y."/>
            <person name="Kim M.S."/>
            <person name="Kang B.C."/>
            <person name="Jo Y.D."/>
            <person name="Yang H.B."/>
            <person name="Jeong H.J."/>
            <person name="Kang W.H."/>
            <person name="Kwon J.K."/>
            <person name="Shin C."/>
            <person name="Lim J.Y."/>
            <person name="Park J.H."/>
            <person name="Huh J.H."/>
            <person name="Kim J.S."/>
            <person name="Kim B.D."/>
            <person name="Cohen O."/>
            <person name="Paran I."/>
            <person name="Suh M.C."/>
            <person name="Lee S.B."/>
            <person name="Kim Y.K."/>
            <person name="Shin Y."/>
            <person name="Noh S.J."/>
            <person name="Park J."/>
            <person name="Seo Y.S."/>
            <person name="Kwon S.Y."/>
            <person name="Kim H.A."/>
            <person name="Park J.M."/>
            <person name="Kim H.J."/>
            <person name="Choi S.B."/>
            <person name="Bosland P.W."/>
            <person name="Reeves G."/>
            <person name="Jo S.H."/>
            <person name="Lee B.W."/>
            <person name="Cho H.T."/>
            <person name="Choi H.S."/>
            <person name="Lee M.S."/>
            <person name="Yu Y."/>
            <person name="Do Choi Y."/>
            <person name="Park B.S."/>
            <person name="van Deynze A."/>
            <person name="Ashrafi H."/>
            <person name="Hill T."/>
            <person name="Kim W.T."/>
            <person name="Pai H.S."/>
            <person name="Ahn H.K."/>
            <person name="Yeam I."/>
            <person name="Giovannoni J.J."/>
            <person name="Rose J.K."/>
            <person name="Sorensen I."/>
            <person name="Lee S.J."/>
            <person name="Kim R.W."/>
            <person name="Choi I.Y."/>
            <person name="Choi B.S."/>
            <person name="Lim J.S."/>
            <person name="Lee Y.H."/>
            <person name="Choi D."/>
        </authorList>
    </citation>
    <scope>NUCLEOTIDE SEQUENCE [LARGE SCALE GENOMIC DNA]</scope>
    <source>
        <strain evidence="3">cv. CM334</strain>
    </source>
</reference>
<dbReference type="STRING" id="4072.A0A2G2ZN48"/>
<keyword evidence="3" id="KW-1185">Reference proteome</keyword>
<dbReference type="Gramene" id="PHT83365">
    <property type="protein sequence ID" value="PHT83365"/>
    <property type="gene ID" value="T459_11808"/>
</dbReference>
<accession>A0A2G2ZN48</accession>